<keyword evidence="6" id="KW-1185">Reference proteome</keyword>
<dbReference type="InterPro" id="IPR020449">
    <property type="entry name" value="Tscrpt_reg_AraC-type_HTH"/>
</dbReference>
<dbReference type="PANTHER" id="PTHR43280">
    <property type="entry name" value="ARAC-FAMILY TRANSCRIPTIONAL REGULATOR"/>
    <property type="match status" value="1"/>
</dbReference>
<evidence type="ECO:0000256" key="3">
    <source>
        <dbReference type="ARBA" id="ARBA00023163"/>
    </source>
</evidence>
<dbReference type="Gene3D" id="2.60.120.10">
    <property type="entry name" value="Jelly Rolls"/>
    <property type="match status" value="1"/>
</dbReference>
<dbReference type="SUPFAM" id="SSF51215">
    <property type="entry name" value="Regulatory protein AraC"/>
    <property type="match status" value="1"/>
</dbReference>
<organism evidence="5 6">
    <name type="scientific">Pseudochryseolinea flava</name>
    <dbReference type="NCBI Taxonomy" id="2059302"/>
    <lineage>
        <taxon>Bacteria</taxon>
        <taxon>Pseudomonadati</taxon>
        <taxon>Bacteroidota</taxon>
        <taxon>Cytophagia</taxon>
        <taxon>Cytophagales</taxon>
        <taxon>Fulvivirgaceae</taxon>
        <taxon>Pseudochryseolinea</taxon>
    </lineage>
</organism>
<dbReference type="InterPro" id="IPR018060">
    <property type="entry name" value="HTH_AraC"/>
</dbReference>
<keyword evidence="2" id="KW-0238">DNA-binding</keyword>
<dbReference type="EMBL" id="QMFY01000005">
    <property type="protein sequence ID" value="RAW01116.1"/>
    <property type="molecule type" value="Genomic_DNA"/>
</dbReference>
<dbReference type="PANTHER" id="PTHR43280:SF2">
    <property type="entry name" value="HTH-TYPE TRANSCRIPTIONAL REGULATOR EXSA"/>
    <property type="match status" value="1"/>
</dbReference>
<gene>
    <name evidence="5" type="ORF">DQQ10_11370</name>
</gene>
<evidence type="ECO:0000313" key="6">
    <source>
        <dbReference type="Proteomes" id="UP000251889"/>
    </source>
</evidence>
<evidence type="ECO:0000313" key="5">
    <source>
        <dbReference type="EMBL" id="RAW01116.1"/>
    </source>
</evidence>
<feature type="domain" description="HTH araC/xylS-type" evidence="4">
    <location>
        <begin position="176"/>
        <end position="276"/>
    </location>
</feature>
<evidence type="ECO:0000259" key="4">
    <source>
        <dbReference type="PROSITE" id="PS01124"/>
    </source>
</evidence>
<protein>
    <submittedName>
        <fullName evidence="5">AraC family transcriptional regulator</fullName>
    </submittedName>
</protein>
<dbReference type="SUPFAM" id="SSF46689">
    <property type="entry name" value="Homeodomain-like"/>
    <property type="match status" value="1"/>
</dbReference>
<dbReference type="InterPro" id="IPR037923">
    <property type="entry name" value="HTH-like"/>
</dbReference>
<dbReference type="GO" id="GO:0003700">
    <property type="term" value="F:DNA-binding transcription factor activity"/>
    <property type="evidence" value="ECO:0007669"/>
    <property type="project" value="InterPro"/>
</dbReference>
<keyword evidence="1" id="KW-0805">Transcription regulation</keyword>
<sequence>MTKESLYEPYEIVFSTVDQCDKPGHKHSFFELVYVRSGTGVQCINDNKFSYRENHMFLLTPEDCHSFDITSPTEFFFLRFNDIYLKTAHFQPSDIQRLEYILQNANHQPGCILKNQPDKLLVRPIIEAIAREHLNHDFYNHQLVQQLVNTLIIVVARNIARYLPEKIDVHTDEKAIDIVNYIQNNIYFPEKIRSEAVSNHFGISENYLGKFFKKHTQETMQQYIVNYRTRLIESRLRHSDKRITEIANELGFTDESHLTKFFKKQRGISPTQFRKKEISSKN</sequence>
<dbReference type="Pfam" id="PF12833">
    <property type="entry name" value="HTH_18"/>
    <property type="match status" value="1"/>
</dbReference>
<keyword evidence="3" id="KW-0804">Transcription</keyword>
<comment type="caution">
    <text evidence="5">The sequence shown here is derived from an EMBL/GenBank/DDBJ whole genome shotgun (WGS) entry which is preliminary data.</text>
</comment>
<dbReference type="InterPro" id="IPR009057">
    <property type="entry name" value="Homeodomain-like_sf"/>
</dbReference>
<dbReference type="Pfam" id="PF02311">
    <property type="entry name" value="AraC_binding"/>
    <property type="match status" value="1"/>
</dbReference>
<dbReference type="PROSITE" id="PS01124">
    <property type="entry name" value="HTH_ARAC_FAMILY_2"/>
    <property type="match status" value="1"/>
</dbReference>
<dbReference type="InterPro" id="IPR014710">
    <property type="entry name" value="RmlC-like_jellyroll"/>
</dbReference>
<dbReference type="Gene3D" id="1.10.10.60">
    <property type="entry name" value="Homeodomain-like"/>
    <property type="match status" value="2"/>
</dbReference>
<reference evidence="5 6" key="1">
    <citation type="submission" date="2018-06" db="EMBL/GenBank/DDBJ databases">
        <title>Chryseolinea flavus sp. nov., a member of the phylum Bacteroidetes isolated from soil.</title>
        <authorList>
            <person name="Li Y."/>
            <person name="Wang J."/>
        </authorList>
    </citation>
    <scope>NUCLEOTIDE SEQUENCE [LARGE SCALE GENOMIC DNA]</scope>
    <source>
        <strain evidence="5 6">SDU1-6</strain>
    </source>
</reference>
<dbReference type="OrthoDB" id="2569619at2"/>
<dbReference type="InterPro" id="IPR003313">
    <property type="entry name" value="AraC-bd"/>
</dbReference>
<dbReference type="AlphaFoldDB" id="A0A364Y2X3"/>
<evidence type="ECO:0000256" key="1">
    <source>
        <dbReference type="ARBA" id="ARBA00023015"/>
    </source>
</evidence>
<dbReference type="Proteomes" id="UP000251889">
    <property type="component" value="Unassembled WGS sequence"/>
</dbReference>
<proteinExistence type="predicted"/>
<accession>A0A364Y2X3</accession>
<dbReference type="PRINTS" id="PR00032">
    <property type="entry name" value="HTHARAC"/>
</dbReference>
<dbReference type="SMART" id="SM00342">
    <property type="entry name" value="HTH_ARAC"/>
    <property type="match status" value="1"/>
</dbReference>
<name>A0A364Y2X3_9BACT</name>
<evidence type="ECO:0000256" key="2">
    <source>
        <dbReference type="ARBA" id="ARBA00023125"/>
    </source>
</evidence>
<dbReference type="GO" id="GO:0043565">
    <property type="term" value="F:sequence-specific DNA binding"/>
    <property type="evidence" value="ECO:0007669"/>
    <property type="project" value="InterPro"/>
</dbReference>